<evidence type="ECO:0000313" key="2">
    <source>
        <dbReference type="Proteomes" id="UP001162992"/>
    </source>
</evidence>
<name>A0ACC2DYE9_DIPCM</name>
<accession>A0ACC2DYE9</accession>
<reference evidence="2" key="1">
    <citation type="journal article" date="2024" name="Proc. Natl. Acad. Sci. U.S.A.">
        <title>Extraordinary preservation of gene collinearity over three hundred million years revealed in homosporous lycophytes.</title>
        <authorList>
            <person name="Li C."/>
            <person name="Wickell D."/>
            <person name="Kuo L.Y."/>
            <person name="Chen X."/>
            <person name="Nie B."/>
            <person name="Liao X."/>
            <person name="Peng D."/>
            <person name="Ji J."/>
            <person name="Jenkins J."/>
            <person name="Williams M."/>
            <person name="Shu S."/>
            <person name="Plott C."/>
            <person name="Barry K."/>
            <person name="Rajasekar S."/>
            <person name="Grimwood J."/>
            <person name="Han X."/>
            <person name="Sun S."/>
            <person name="Hou Z."/>
            <person name="He W."/>
            <person name="Dai G."/>
            <person name="Sun C."/>
            <person name="Schmutz J."/>
            <person name="Leebens-Mack J.H."/>
            <person name="Li F.W."/>
            <person name="Wang L."/>
        </authorList>
    </citation>
    <scope>NUCLEOTIDE SEQUENCE [LARGE SCALE GENOMIC DNA]</scope>
    <source>
        <strain evidence="2">cv. PW_Plant_1</strain>
    </source>
</reference>
<sequence>MAMASMWSMRSVNISSGSPLHQCSSVTSHQGLFTTHTFPAAATSTSRSSSQLRTTRRRRLGHGIGDPCPCCMSAELNSENSVDSTTLDDSLSLDPRKGLEERFAIRNTGKYECRSCGHVYDQSVGDPTYPIAAGLEFQKLPDDWRCPTCGAAKSYFNSLSVEVAGFAQNQNYGLGTNTLTSGQKSILIYGSLILAFILFLSGYFLQ</sequence>
<proteinExistence type="predicted"/>
<dbReference type="EMBL" id="CM055095">
    <property type="protein sequence ID" value="KAJ7559221.1"/>
    <property type="molecule type" value="Genomic_DNA"/>
</dbReference>
<dbReference type="Proteomes" id="UP001162992">
    <property type="component" value="Chromosome 4"/>
</dbReference>
<organism evidence="1 2">
    <name type="scientific">Diphasiastrum complanatum</name>
    <name type="common">Issler's clubmoss</name>
    <name type="synonym">Lycopodium complanatum</name>
    <dbReference type="NCBI Taxonomy" id="34168"/>
    <lineage>
        <taxon>Eukaryota</taxon>
        <taxon>Viridiplantae</taxon>
        <taxon>Streptophyta</taxon>
        <taxon>Embryophyta</taxon>
        <taxon>Tracheophyta</taxon>
        <taxon>Lycopodiopsida</taxon>
        <taxon>Lycopodiales</taxon>
        <taxon>Lycopodiaceae</taxon>
        <taxon>Lycopodioideae</taxon>
        <taxon>Diphasiastrum</taxon>
    </lineage>
</organism>
<gene>
    <name evidence="1" type="ORF">O6H91_04G074600</name>
</gene>
<evidence type="ECO:0000313" key="1">
    <source>
        <dbReference type="EMBL" id="KAJ7559221.1"/>
    </source>
</evidence>
<protein>
    <submittedName>
        <fullName evidence="1">Uncharacterized protein</fullName>
    </submittedName>
</protein>
<keyword evidence="2" id="KW-1185">Reference proteome</keyword>
<comment type="caution">
    <text evidence="1">The sequence shown here is derived from an EMBL/GenBank/DDBJ whole genome shotgun (WGS) entry which is preliminary data.</text>
</comment>